<proteinExistence type="predicted"/>
<feature type="chain" id="PRO_5025501944" description="Concanavalin A-like lectin/glucanase" evidence="1">
    <location>
        <begin position="19"/>
        <end position="181"/>
    </location>
</feature>
<feature type="signal peptide" evidence="1">
    <location>
        <begin position="1"/>
        <end position="18"/>
    </location>
</feature>
<keyword evidence="3" id="KW-1185">Reference proteome</keyword>
<accession>A0A6A5XYX4</accession>
<gene>
    <name evidence="2" type="ORF">BU24DRAFT_449625</name>
</gene>
<dbReference type="RefSeq" id="XP_033386432.1">
    <property type="nucleotide sequence ID" value="XM_033530964.1"/>
</dbReference>
<evidence type="ECO:0008006" key="4">
    <source>
        <dbReference type="Google" id="ProtNLM"/>
    </source>
</evidence>
<dbReference type="GeneID" id="54288361"/>
<dbReference type="EMBL" id="ML978068">
    <property type="protein sequence ID" value="KAF2018093.1"/>
    <property type="molecule type" value="Genomic_DNA"/>
</dbReference>
<evidence type="ECO:0000313" key="2">
    <source>
        <dbReference type="EMBL" id="KAF2018093.1"/>
    </source>
</evidence>
<name>A0A6A5XYX4_9PLEO</name>
<protein>
    <recommendedName>
        <fullName evidence="4">Concanavalin A-like lectin/glucanase</fullName>
    </recommendedName>
</protein>
<reference evidence="2" key="1">
    <citation type="journal article" date="2020" name="Stud. Mycol.">
        <title>101 Dothideomycetes genomes: a test case for predicting lifestyles and emergence of pathogens.</title>
        <authorList>
            <person name="Haridas S."/>
            <person name="Albert R."/>
            <person name="Binder M."/>
            <person name="Bloem J."/>
            <person name="Labutti K."/>
            <person name="Salamov A."/>
            <person name="Andreopoulos B."/>
            <person name="Baker S."/>
            <person name="Barry K."/>
            <person name="Bills G."/>
            <person name="Bluhm B."/>
            <person name="Cannon C."/>
            <person name="Castanera R."/>
            <person name="Culley D."/>
            <person name="Daum C."/>
            <person name="Ezra D."/>
            <person name="Gonzalez J."/>
            <person name="Henrissat B."/>
            <person name="Kuo A."/>
            <person name="Liang C."/>
            <person name="Lipzen A."/>
            <person name="Lutzoni F."/>
            <person name="Magnuson J."/>
            <person name="Mondo S."/>
            <person name="Nolan M."/>
            <person name="Ohm R."/>
            <person name="Pangilinan J."/>
            <person name="Park H.-J."/>
            <person name="Ramirez L."/>
            <person name="Alfaro M."/>
            <person name="Sun H."/>
            <person name="Tritt A."/>
            <person name="Yoshinaga Y."/>
            <person name="Zwiers L.-H."/>
            <person name="Turgeon B."/>
            <person name="Goodwin S."/>
            <person name="Spatafora J."/>
            <person name="Crous P."/>
            <person name="Grigoriev I."/>
        </authorList>
    </citation>
    <scope>NUCLEOTIDE SEQUENCE</scope>
    <source>
        <strain evidence="2">CBS 175.79</strain>
    </source>
</reference>
<sequence length="181" mass="19202">MLFGTLAVISSLPLLAFGARFKRATPESFGLYAYGDGLGGIPLFYSGGFAYIGEPGKLNSTDAAVVQFSLGDDNSWIGSPNVTIPAGSNVTWSNATFFVPADGASDTRVGFETGTTISDNVTATGFVFYGNNAMRTQDGQLVSLWSALQVSDRVHALYWNDTSQGQQPVMLRSLPPSNPDN</sequence>
<dbReference type="Proteomes" id="UP000799778">
    <property type="component" value="Unassembled WGS sequence"/>
</dbReference>
<dbReference type="OrthoDB" id="5230873at2759"/>
<keyword evidence="1" id="KW-0732">Signal</keyword>
<dbReference type="AlphaFoldDB" id="A0A6A5XYX4"/>
<organism evidence="2 3">
    <name type="scientific">Aaosphaeria arxii CBS 175.79</name>
    <dbReference type="NCBI Taxonomy" id="1450172"/>
    <lineage>
        <taxon>Eukaryota</taxon>
        <taxon>Fungi</taxon>
        <taxon>Dikarya</taxon>
        <taxon>Ascomycota</taxon>
        <taxon>Pezizomycotina</taxon>
        <taxon>Dothideomycetes</taxon>
        <taxon>Pleosporomycetidae</taxon>
        <taxon>Pleosporales</taxon>
        <taxon>Pleosporales incertae sedis</taxon>
        <taxon>Aaosphaeria</taxon>
    </lineage>
</organism>
<evidence type="ECO:0000313" key="3">
    <source>
        <dbReference type="Proteomes" id="UP000799778"/>
    </source>
</evidence>
<evidence type="ECO:0000256" key="1">
    <source>
        <dbReference type="SAM" id="SignalP"/>
    </source>
</evidence>